<protein>
    <submittedName>
        <fullName evidence="1">Uncharacterized protein</fullName>
    </submittedName>
</protein>
<evidence type="ECO:0000313" key="1">
    <source>
        <dbReference type="EMBL" id="SDS72387.1"/>
    </source>
</evidence>
<accession>A0A1H1UIN8</accession>
<organism evidence="1 2">
    <name type="scientific">Actinopolymorpha singaporensis</name>
    <dbReference type="NCBI Taxonomy" id="117157"/>
    <lineage>
        <taxon>Bacteria</taxon>
        <taxon>Bacillati</taxon>
        <taxon>Actinomycetota</taxon>
        <taxon>Actinomycetes</taxon>
        <taxon>Propionibacteriales</taxon>
        <taxon>Actinopolymorphaceae</taxon>
        <taxon>Actinopolymorpha</taxon>
    </lineage>
</organism>
<dbReference type="EMBL" id="LT629732">
    <property type="protein sequence ID" value="SDS72387.1"/>
    <property type="molecule type" value="Genomic_DNA"/>
</dbReference>
<name>A0A1H1UIN8_9ACTN</name>
<evidence type="ECO:0000313" key="2">
    <source>
        <dbReference type="Proteomes" id="UP000198983"/>
    </source>
</evidence>
<dbReference type="AlphaFoldDB" id="A0A1H1UIN8"/>
<proteinExistence type="predicted"/>
<dbReference type="Proteomes" id="UP000198983">
    <property type="component" value="Chromosome I"/>
</dbReference>
<sequence>MEAIAWARSKLAQFVFISDPEQGGALVEV</sequence>
<gene>
    <name evidence="1" type="ORF">SAMN04489717_3648</name>
</gene>
<reference evidence="1 2" key="1">
    <citation type="submission" date="2016-10" db="EMBL/GenBank/DDBJ databases">
        <authorList>
            <person name="de Groot N.N."/>
        </authorList>
    </citation>
    <scope>NUCLEOTIDE SEQUENCE [LARGE SCALE GENOMIC DNA]</scope>
    <source>
        <strain evidence="1 2">DSM 22024</strain>
    </source>
</reference>
<keyword evidence="2" id="KW-1185">Reference proteome</keyword>